<feature type="coiled-coil region" evidence="1">
    <location>
        <begin position="99"/>
        <end position="126"/>
    </location>
</feature>
<name>A0ABS1JU32_9BURK</name>
<reference evidence="3 4" key="1">
    <citation type="journal article" date="2017" name="Int. J. Syst. Evol. Microbiol.">
        <title>Ramlibacter alkalitolerans sp. nov., alkali-tolerant bacterium isolated from soil of ginseng.</title>
        <authorList>
            <person name="Lee D.H."/>
            <person name="Cha C.J."/>
        </authorList>
    </citation>
    <scope>NUCLEOTIDE SEQUENCE [LARGE SCALE GENOMIC DNA]</scope>
    <source>
        <strain evidence="3 4">KACC 19305</strain>
    </source>
</reference>
<comment type="caution">
    <text evidence="3">The sequence shown here is derived from an EMBL/GenBank/DDBJ whole genome shotgun (WGS) entry which is preliminary data.</text>
</comment>
<proteinExistence type="predicted"/>
<feature type="domain" description="KfrA N-terminal DNA-binding" evidence="2">
    <location>
        <begin position="4"/>
        <end position="117"/>
    </location>
</feature>
<evidence type="ECO:0000259" key="2">
    <source>
        <dbReference type="Pfam" id="PF11740"/>
    </source>
</evidence>
<dbReference type="InterPro" id="IPR021104">
    <property type="entry name" value="KfrA_DNA-bd_N"/>
</dbReference>
<dbReference type="Proteomes" id="UP000622707">
    <property type="component" value="Unassembled WGS sequence"/>
</dbReference>
<organism evidence="3 4">
    <name type="scientific">Ramlibacter alkalitolerans</name>
    <dbReference type="NCBI Taxonomy" id="2039631"/>
    <lineage>
        <taxon>Bacteria</taxon>
        <taxon>Pseudomonadati</taxon>
        <taxon>Pseudomonadota</taxon>
        <taxon>Betaproteobacteria</taxon>
        <taxon>Burkholderiales</taxon>
        <taxon>Comamonadaceae</taxon>
        <taxon>Ramlibacter</taxon>
    </lineage>
</organism>
<evidence type="ECO:0000313" key="4">
    <source>
        <dbReference type="Proteomes" id="UP000622707"/>
    </source>
</evidence>
<gene>
    <name evidence="3" type="ORF">JI746_21840</name>
</gene>
<dbReference type="GO" id="GO:0003677">
    <property type="term" value="F:DNA binding"/>
    <property type="evidence" value="ECO:0007669"/>
    <property type="project" value="UniProtKB-KW"/>
</dbReference>
<protein>
    <submittedName>
        <fullName evidence="3">DNA-binding protein</fullName>
    </submittedName>
</protein>
<accession>A0ABS1JU32</accession>
<sequence length="149" mass="16782">MDTSAVFRAADALYARGTRPTVRAVRDELGGGSFKHISPALSAWWKQPKHAQTPAAAAPQEAEDHWAEEREKLVAEAAAREKLAYDRLEGTRRHLLLQADTDRQRVRQLEAELAQAREVMKAQRDEVFLLKNMLRQARNAAQAQTHTST</sequence>
<keyword evidence="4" id="KW-1185">Reference proteome</keyword>
<dbReference type="RefSeq" id="WP_201692397.1">
    <property type="nucleotide sequence ID" value="NZ_JAEQND010000013.1"/>
</dbReference>
<evidence type="ECO:0000313" key="3">
    <source>
        <dbReference type="EMBL" id="MBL0427764.1"/>
    </source>
</evidence>
<keyword evidence="3" id="KW-0238">DNA-binding</keyword>
<keyword evidence="1" id="KW-0175">Coiled coil</keyword>
<dbReference type="Pfam" id="PF11740">
    <property type="entry name" value="KfrA_N"/>
    <property type="match status" value="1"/>
</dbReference>
<evidence type="ECO:0000256" key="1">
    <source>
        <dbReference type="SAM" id="Coils"/>
    </source>
</evidence>
<dbReference type="EMBL" id="JAEQND010000013">
    <property type="protein sequence ID" value="MBL0427764.1"/>
    <property type="molecule type" value="Genomic_DNA"/>
</dbReference>